<dbReference type="Proteomes" id="UP001236620">
    <property type="component" value="Unassembled WGS sequence"/>
</dbReference>
<dbReference type="SUPFAM" id="SSF53335">
    <property type="entry name" value="S-adenosyl-L-methionine-dependent methyltransferases"/>
    <property type="match status" value="1"/>
</dbReference>
<dbReference type="Gene3D" id="3.40.50.150">
    <property type="entry name" value="Vaccinia Virus protein VP39"/>
    <property type="match status" value="1"/>
</dbReference>
<protein>
    <submittedName>
        <fullName evidence="5">Adenine specific DNA methylase Mod</fullName>
    </submittedName>
</protein>
<dbReference type="PRINTS" id="PR00506">
    <property type="entry name" value="D21N6MTFRASE"/>
</dbReference>
<reference evidence="5" key="1">
    <citation type="submission" date="2023-07" db="EMBL/GenBank/DDBJ databases">
        <title>Genomic Encyclopedia of Type Strains, Phase IV (KMG-IV): sequencing the most valuable type-strain genomes for metagenomic binning, comparative biology and taxonomic classification.</title>
        <authorList>
            <person name="Goeker M."/>
        </authorList>
    </citation>
    <scope>NUCLEOTIDE SEQUENCE [LARGE SCALE GENOMIC DNA]</scope>
    <source>
        <strain evidence="5">DSM 22019</strain>
    </source>
</reference>
<feature type="domain" description="DNA methylase N-4/N-6" evidence="4">
    <location>
        <begin position="2"/>
        <end position="291"/>
    </location>
</feature>
<gene>
    <name evidence="5" type="ORF">J2Z63_000130</name>
</gene>
<comment type="caution">
    <text evidence="5">The sequence shown here is derived from an EMBL/GenBank/DDBJ whole genome shotgun (WGS) entry which is preliminary data.</text>
</comment>
<dbReference type="GO" id="GO:0008168">
    <property type="term" value="F:methyltransferase activity"/>
    <property type="evidence" value="ECO:0007669"/>
    <property type="project" value="UniProtKB-KW"/>
</dbReference>
<sequence length="390" mass="45493">MLNERLIMAHQLLKDDGVIFVSIDDSEQAYLKVLMDEIFGEENFVGNIVWQKKNEGSAEDSKFIKVLTEYVLVYAKNINIFKTNNYIKNIDDGSYKLSDEFVHTRGMYKLNQLDRASLTWSESLDFPIFYKGEVYYPGGSEEKWKMRHNGKHAIKDWRWRWSEDKVKWGIENGYVVFKNKKIYTKQYQFVDNNNKTIERESKFSNLVVSIHGSEGTSEQKAIFDNKIFDHPKPTNLIEYLINLHPNKNARVLDFYAGSGTTGHAVLDLNEQDGGSRTFTLVTNNENNIGIEVCFERLFRINNGKTTDDKNNFKWAEKNEPYLSNLDVFNLKYFSTKLFENDNSSKTIKDTFIKMLKDLKINYSDMTTIKILRQLTSLKPISGEQKNEINQ</sequence>
<evidence type="ECO:0000256" key="1">
    <source>
        <dbReference type="ARBA" id="ARBA00022603"/>
    </source>
</evidence>
<proteinExistence type="predicted"/>
<evidence type="ECO:0000256" key="3">
    <source>
        <dbReference type="ARBA" id="ARBA00022691"/>
    </source>
</evidence>
<keyword evidence="3" id="KW-0949">S-adenosyl-L-methionine</keyword>
<dbReference type="InterPro" id="IPR002941">
    <property type="entry name" value="DNA_methylase_N4/N6"/>
</dbReference>
<dbReference type="InterPro" id="IPR002295">
    <property type="entry name" value="N4/N6-MTase_EcoPI_Mod-like"/>
</dbReference>
<dbReference type="Pfam" id="PF01555">
    <property type="entry name" value="N6_N4_Mtase"/>
    <property type="match status" value="1"/>
</dbReference>
<evidence type="ECO:0000313" key="5">
    <source>
        <dbReference type="EMBL" id="MDQ0567509.1"/>
    </source>
</evidence>
<keyword evidence="2" id="KW-0808">Transferase</keyword>
<dbReference type="InterPro" id="IPR029063">
    <property type="entry name" value="SAM-dependent_MTases_sf"/>
</dbReference>
<evidence type="ECO:0000259" key="4">
    <source>
        <dbReference type="Pfam" id="PF01555"/>
    </source>
</evidence>
<evidence type="ECO:0000313" key="6">
    <source>
        <dbReference type="Proteomes" id="UP001236620"/>
    </source>
</evidence>
<accession>A0ABU0NEY1</accession>
<dbReference type="GO" id="GO:0032259">
    <property type="term" value="P:methylation"/>
    <property type="evidence" value="ECO:0007669"/>
    <property type="project" value="UniProtKB-KW"/>
</dbReference>
<dbReference type="EMBL" id="JAUSWP010000001">
    <property type="protein sequence ID" value="MDQ0567509.1"/>
    <property type="molecule type" value="Genomic_DNA"/>
</dbReference>
<organism evidence="5 6">
    <name type="scientific">Mycoplasma yeatsii</name>
    <dbReference type="NCBI Taxonomy" id="51365"/>
    <lineage>
        <taxon>Bacteria</taxon>
        <taxon>Bacillati</taxon>
        <taxon>Mycoplasmatota</taxon>
        <taxon>Mollicutes</taxon>
        <taxon>Mycoplasmataceae</taxon>
        <taxon>Mycoplasma</taxon>
    </lineage>
</organism>
<name>A0ABU0NEY1_9MOLU</name>
<keyword evidence="1 5" id="KW-0489">Methyltransferase</keyword>
<evidence type="ECO:0000256" key="2">
    <source>
        <dbReference type="ARBA" id="ARBA00022679"/>
    </source>
</evidence>
<keyword evidence="6" id="KW-1185">Reference proteome</keyword>